<name>A0A9D4DRH8_DREPO</name>
<organism evidence="1 2">
    <name type="scientific">Dreissena polymorpha</name>
    <name type="common">Zebra mussel</name>
    <name type="synonym">Mytilus polymorpha</name>
    <dbReference type="NCBI Taxonomy" id="45954"/>
    <lineage>
        <taxon>Eukaryota</taxon>
        <taxon>Metazoa</taxon>
        <taxon>Spiralia</taxon>
        <taxon>Lophotrochozoa</taxon>
        <taxon>Mollusca</taxon>
        <taxon>Bivalvia</taxon>
        <taxon>Autobranchia</taxon>
        <taxon>Heteroconchia</taxon>
        <taxon>Euheterodonta</taxon>
        <taxon>Imparidentia</taxon>
        <taxon>Neoheterodontei</taxon>
        <taxon>Myida</taxon>
        <taxon>Dreissenoidea</taxon>
        <taxon>Dreissenidae</taxon>
        <taxon>Dreissena</taxon>
    </lineage>
</organism>
<evidence type="ECO:0000313" key="2">
    <source>
        <dbReference type="Proteomes" id="UP000828390"/>
    </source>
</evidence>
<evidence type="ECO:0000313" key="1">
    <source>
        <dbReference type="EMBL" id="KAH3754199.1"/>
    </source>
</evidence>
<dbReference type="AlphaFoldDB" id="A0A9D4DRH8"/>
<dbReference type="EMBL" id="JAIWYP010000010">
    <property type="protein sequence ID" value="KAH3754199.1"/>
    <property type="molecule type" value="Genomic_DNA"/>
</dbReference>
<protein>
    <submittedName>
        <fullName evidence="1">Uncharacterized protein</fullName>
    </submittedName>
</protein>
<proteinExistence type="predicted"/>
<comment type="caution">
    <text evidence="1">The sequence shown here is derived from an EMBL/GenBank/DDBJ whole genome shotgun (WGS) entry which is preliminary data.</text>
</comment>
<dbReference type="Proteomes" id="UP000828390">
    <property type="component" value="Unassembled WGS sequence"/>
</dbReference>
<reference evidence="1" key="2">
    <citation type="submission" date="2020-11" db="EMBL/GenBank/DDBJ databases">
        <authorList>
            <person name="McCartney M.A."/>
            <person name="Auch B."/>
            <person name="Kono T."/>
            <person name="Mallez S."/>
            <person name="Becker A."/>
            <person name="Gohl D.M."/>
            <person name="Silverstein K.A.T."/>
            <person name="Koren S."/>
            <person name="Bechman K.B."/>
            <person name="Herman A."/>
            <person name="Abrahante J.E."/>
            <person name="Garbe J."/>
        </authorList>
    </citation>
    <scope>NUCLEOTIDE SEQUENCE</scope>
    <source>
        <strain evidence="1">Duluth1</strain>
        <tissue evidence="1">Whole animal</tissue>
    </source>
</reference>
<sequence>MHTMARKALHTKSQYQKRHSYLRDRKRALSVGDGVWVHVSTKRPSVCTKLSSQWQGPYLVIKQIDDLVYLVKRSLKATTKAIKIDRLVRYRGSNVTAWFHKALSVE</sequence>
<keyword evidence="2" id="KW-1185">Reference proteome</keyword>
<accession>A0A9D4DRH8</accession>
<gene>
    <name evidence="1" type="ORF">DPMN_188862</name>
</gene>
<reference evidence="1" key="1">
    <citation type="journal article" date="2019" name="bioRxiv">
        <title>The Genome of the Zebra Mussel, Dreissena polymorpha: A Resource for Invasive Species Research.</title>
        <authorList>
            <person name="McCartney M.A."/>
            <person name="Auch B."/>
            <person name="Kono T."/>
            <person name="Mallez S."/>
            <person name="Zhang Y."/>
            <person name="Obille A."/>
            <person name="Becker A."/>
            <person name="Abrahante J.E."/>
            <person name="Garbe J."/>
            <person name="Badalamenti J.P."/>
            <person name="Herman A."/>
            <person name="Mangelson H."/>
            <person name="Liachko I."/>
            <person name="Sullivan S."/>
            <person name="Sone E.D."/>
            <person name="Koren S."/>
            <person name="Silverstein K.A.T."/>
            <person name="Beckman K.B."/>
            <person name="Gohl D.M."/>
        </authorList>
    </citation>
    <scope>NUCLEOTIDE SEQUENCE</scope>
    <source>
        <strain evidence="1">Duluth1</strain>
        <tissue evidence="1">Whole animal</tissue>
    </source>
</reference>